<evidence type="ECO:0000313" key="1">
    <source>
        <dbReference type="EMBL" id="CAF0862688.1"/>
    </source>
</evidence>
<accession>A0A813WVG5</accession>
<organism evidence="1 2">
    <name type="scientific">Brachionus calyciflorus</name>
    <dbReference type="NCBI Taxonomy" id="104777"/>
    <lineage>
        <taxon>Eukaryota</taxon>
        <taxon>Metazoa</taxon>
        <taxon>Spiralia</taxon>
        <taxon>Gnathifera</taxon>
        <taxon>Rotifera</taxon>
        <taxon>Eurotatoria</taxon>
        <taxon>Monogononta</taxon>
        <taxon>Pseudotrocha</taxon>
        <taxon>Ploima</taxon>
        <taxon>Brachionidae</taxon>
        <taxon>Brachionus</taxon>
    </lineage>
</organism>
<evidence type="ECO:0008006" key="3">
    <source>
        <dbReference type="Google" id="ProtNLM"/>
    </source>
</evidence>
<keyword evidence="2" id="KW-1185">Reference proteome</keyword>
<protein>
    <recommendedName>
        <fullName evidence="3">EF-hand domain-containing protein</fullName>
    </recommendedName>
</protein>
<proteinExistence type="predicted"/>
<dbReference type="AlphaFoldDB" id="A0A813WVG5"/>
<evidence type="ECO:0000313" key="2">
    <source>
        <dbReference type="Proteomes" id="UP000663879"/>
    </source>
</evidence>
<dbReference type="SUPFAM" id="SSF47473">
    <property type="entry name" value="EF-hand"/>
    <property type="match status" value="1"/>
</dbReference>
<gene>
    <name evidence="1" type="ORF">OXX778_LOCUS9518</name>
</gene>
<comment type="caution">
    <text evidence="1">The sequence shown here is derived from an EMBL/GenBank/DDBJ whole genome shotgun (WGS) entry which is preliminary data.</text>
</comment>
<dbReference type="Proteomes" id="UP000663879">
    <property type="component" value="Unassembled WGS sequence"/>
</dbReference>
<sequence>MLYSSTIESKLKFLNHGENPAYRPLSNDQNSRQIVWPVYNHLENFNPKINLTETSKPKRFNSLDKQINCDRNFDSDEFLNPRRSNLVREIPQNDWRRANSDRLNNNQVHSKISLSCSNLDDSLCDVDSNFEQTEYERTKFKSLTKAIRDDIIKDMLKEVFLEYSKDTSGFISIIDAYNILINLNNKYKIPYTFQDIINFYTNAPTFYKGYFNFQEFCRAFEIFS</sequence>
<name>A0A813WVG5_9BILA</name>
<reference evidence="1" key="1">
    <citation type="submission" date="2021-02" db="EMBL/GenBank/DDBJ databases">
        <authorList>
            <person name="Nowell W R."/>
        </authorList>
    </citation>
    <scope>NUCLEOTIDE SEQUENCE</scope>
    <source>
        <strain evidence="1">Ploen Becks lab</strain>
    </source>
</reference>
<dbReference type="EMBL" id="CAJNOC010001411">
    <property type="protein sequence ID" value="CAF0862688.1"/>
    <property type="molecule type" value="Genomic_DNA"/>
</dbReference>
<dbReference type="InterPro" id="IPR011992">
    <property type="entry name" value="EF-hand-dom_pair"/>
</dbReference>